<feature type="region of interest" description="Disordered" evidence="1">
    <location>
        <begin position="85"/>
        <end position="122"/>
    </location>
</feature>
<name>A0A1X2GQ45_9FUNG</name>
<accession>A0A1X2GQ45</accession>
<dbReference type="EMBL" id="MCGT01000006">
    <property type="protein sequence ID" value="ORX58869.1"/>
    <property type="molecule type" value="Genomic_DNA"/>
</dbReference>
<proteinExistence type="predicted"/>
<sequence>MVFPTVSRSTRFITRYRSSAAPKIKAGPRLAWNIYDRIAAYDRGFQRFMDLNSKLAGWTKRMNTKSRPLPPSSPTSSSFLFRRYSSSSSSTCSSGSSFSPSHHPPLSSIHSMPLPVPMPKPSLSRRIVGALTNRRKTDLATRTSPPLLRSHKLRVKC</sequence>
<feature type="compositionally biased region" description="Low complexity" evidence="1">
    <location>
        <begin position="85"/>
        <end position="113"/>
    </location>
</feature>
<gene>
    <name evidence="2" type="ORF">DM01DRAFT_1371887</name>
</gene>
<dbReference type="Proteomes" id="UP000242146">
    <property type="component" value="Unassembled WGS sequence"/>
</dbReference>
<comment type="caution">
    <text evidence="2">The sequence shown here is derived from an EMBL/GenBank/DDBJ whole genome shotgun (WGS) entry which is preliminary data.</text>
</comment>
<organism evidence="2 3">
    <name type="scientific">Hesseltinella vesiculosa</name>
    <dbReference type="NCBI Taxonomy" id="101127"/>
    <lineage>
        <taxon>Eukaryota</taxon>
        <taxon>Fungi</taxon>
        <taxon>Fungi incertae sedis</taxon>
        <taxon>Mucoromycota</taxon>
        <taxon>Mucoromycotina</taxon>
        <taxon>Mucoromycetes</taxon>
        <taxon>Mucorales</taxon>
        <taxon>Cunninghamellaceae</taxon>
        <taxon>Hesseltinella</taxon>
    </lineage>
</organism>
<protein>
    <submittedName>
        <fullName evidence="2">Uncharacterized protein</fullName>
    </submittedName>
</protein>
<evidence type="ECO:0000256" key="1">
    <source>
        <dbReference type="SAM" id="MobiDB-lite"/>
    </source>
</evidence>
<reference evidence="2 3" key="1">
    <citation type="submission" date="2016-07" db="EMBL/GenBank/DDBJ databases">
        <title>Pervasive Adenine N6-methylation of Active Genes in Fungi.</title>
        <authorList>
            <consortium name="DOE Joint Genome Institute"/>
            <person name="Mondo S.J."/>
            <person name="Dannebaum R.O."/>
            <person name="Kuo R.C."/>
            <person name="Labutti K."/>
            <person name="Haridas S."/>
            <person name="Kuo A."/>
            <person name="Salamov A."/>
            <person name="Ahrendt S.R."/>
            <person name="Lipzen A."/>
            <person name="Sullivan W."/>
            <person name="Andreopoulos W.B."/>
            <person name="Clum A."/>
            <person name="Lindquist E."/>
            <person name="Daum C."/>
            <person name="Ramamoorthy G.K."/>
            <person name="Gryganskyi A."/>
            <person name="Culley D."/>
            <person name="Magnuson J.K."/>
            <person name="James T.Y."/>
            <person name="O'Malley M.A."/>
            <person name="Stajich J.E."/>
            <person name="Spatafora J.W."/>
            <person name="Visel A."/>
            <person name="Grigoriev I.V."/>
        </authorList>
    </citation>
    <scope>NUCLEOTIDE SEQUENCE [LARGE SCALE GENOMIC DNA]</scope>
    <source>
        <strain evidence="2 3">NRRL 3301</strain>
    </source>
</reference>
<keyword evidence="3" id="KW-1185">Reference proteome</keyword>
<evidence type="ECO:0000313" key="2">
    <source>
        <dbReference type="EMBL" id="ORX58869.1"/>
    </source>
</evidence>
<dbReference type="AlphaFoldDB" id="A0A1X2GQ45"/>
<evidence type="ECO:0000313" key="3">
    <source>
        <dbReference type="Proteomes" id="UP000242146"/>
    </source>
</evidence>
<dbReference type="OrthoDB" id="2289003at2759"/>